<dbReference type="PANTHER" id="PTHR35272">
    <property type="entry name" value="THIOL:DISULFIDE INTERCHANGE PROTEIN DSBC-RELATED"/>
    <property type="match status" value="1"/>
</dbReference>
<name>A0A849L325_9RHOB</name>
<dbReference type="Proteomes" id="UP000572377">
    <property type="component" value="Unassembled WGS sequence"/>
</dbReference>
<evidence type="ECO:0000256" key="1">
    <source>
        <dbReference type="SAM" id="SignalP"/>
    </source>
</evidence>
<organism evidence="3 4">
    <name type="scientific">Halovulum dunhuangense</name>
    <dbReference type="NCBI Taxonomy" id="1505036"/>
    <lineage>
        <taxon>Bacteria</taxon>
        <taxon>Pseudomonadati</taxon>
        <taxon>Pseudomonadota</taxon>
        <taxon>Alphaproteobacteria</taxon>
        <taxon>Rhodobacterales</taxon>
        <taxon>Paracoccaceae</taxon>
        <taxon>Halovulum</taxon>
    </lineage>
</organism>
<dbReference type="CDD" id="cd03023">
    <property type="entry name" value="DsbA_Com1_like"/>
    <property type="match status" value="1"/>
</dbReference>
<accession>A0A849L325</accession>
<evidence type="ECO:0000313" key="4">
    <source>
        <dbReference type="Proteomes" id="UP000572377"/>
    </source>
</evidence>
<dbReference type="InterPro" id="IPR013766">
    <property type="entry name" value="Thioredoxin_domain"/>
</dbReference>
<dbReference type="GO" id="GO:0016491">
    <property type="term" value="F:oxidoreductase activity"/>
    <property type="evidence" value="ECO:0007669"/>
    <property type="project" value="InterPro"/>
</dbReference>
<dbReference type="PANTHER" id="PTHR35272:SF3">
    <property type="entry name" value="THIOL:DISULFIDE INTERCHANGE PROTEIN DSBC"/>
    <property type="match status" value="1"/>
</dbReference>
<gene>
    <name evidence="3" type="ORF">HMH01_09465</name>
</gene>
<feature type="signal peptide" evidence="1">
    <location>
        <begin position="1"/>
        <end position="20"/>
    </location>
</feature>
<evidence type="ECO:0000313" key="3">
    <source>
        <dbReference type="EMBL" id="NNU80663.1"/>
    </source>
</evidence>
<dbReference type="InterPro" id="IPR051470">
    <property type="entry name" value="Thiol:disulfide_interchange"/>
</dbReference>
<dbReference type="Pfam" id="PF01323">
    <property type="entry name" value="DSBA"/>
    <property type="match status" value="1"/>
</dbReference>
<dbReference type="Gene3D" id="3.40.30.10">
    <property type="entry name" value="Glutaredoxin"/>
    <property type="match status" value="1"/>
</dbReference>
<dbReference type="SUPFAM" id="SSF52833">
    <property type="entry name" value="Thioredoxin-like"/>
    <property type="match status" value="1"/>
</dbReference>
<sequence length="249" mass="26597">MKLTPLFLAAALALAGAASAGPFDDLSPADRDALRAEIRGYLLDNPEVLMEAIAVLEQRNAAAEANADAAAIAAHAEALYSDGVSHVMGNPQGDVTIVEFLDYQCGFCKRAHPEVMDLLAQDGNIRLIQKEFPILGPVSETASRAALAVLLDQGSEIYEAFTDAMMRFDGQLNPGVIRGLARDAGADVAAMEARMQDADITRIIAENRSLATALQVSGTPTFVLGSELVRGYLPLPQMQERVRSVREAM</sequence>
<keyword evidence="4" id="KW-1185">Reference proteome</keyword>
<feature type="chain" id="PRO_5032353005" evidence="1">
    <location>
        <begin position="21"/>
        <end position="249"/>
    </location>
</feature>
<dbReference type="PROSITE" id="PS51352">
    <property type="entry name" value="THIOREDOXIN_2"/>
    <property type="match status" value="1"/>
</dbReference>
<reference evidence="3 4" key="1">
    <citation type="submission" date="2020-05" db="EMBL/GenBank/DDBJ databases">
        <title>Gimesia benthica sp. nov., a novel planctomycete isolated from a deep-sea water sample of the Northwest Indian Ocean.</title>
        <authorList>
            <person name="Wang J."/>
            <person name="Ruan C."/>
            <person name="Song L."/>
            <person name="Zhu Y."/>
            <person name="Li A."/>
            <person name="Zheng X."/>
            <person name="Wang L."/>
            <person name="Lu Z."/>
            <person name="Huang Y."/>
            <person name="Du W."/>
            <person name="Zhou Y."/>
            <person name="Huang L."/>
            <person name="Dai X."/>
        </authorList>
    </citation>
    <scope>NUCLEOTIDE SEQUENCE [LARGE SCALE GENOMIC DNA]</scope>
    <source>
        <strain evidence="3 4">YYQ-30</strain>
    </source>
</reference>
<keyword evidence="1" id="KW-0732">Signal</keyword>
<dbReference type="InterPro" id="IPR041205">
    <property type="entry name" value="ScsC_N"/>
</dbReference>
<dbReference type="Pfam" id="PF18312">
    <property type="entry name" value="ScsC_N"/>
    <property type="match status" value="1"/>
</dbReference>
<dbReference type="RefSeq" id="WP_171324618.1">
    <property type="nucleotide sequence ID" value="NZ_JABFBC010000001.1"/>
</dbReference>
<dbReference type="EMBL" id="JABFBC010000001">
    <property type="protein sequence ID" value="NNU80663.1"/>
    <property type="molecule type" value="Genomic_DNA"/>
</dbReference>
<dbReference type="InterPro" id="IPR036249">
    <property type="entry name" value="Thioredoxin-like_sf"/>
</dbReference>
<feature type="domain" description="Thioredoxin" evidence="2">
    <location>
        <begin position="65"/>
        <end position="247"/>
    </location>
</feature>
<proteinExistence type="predicted"/>
<dbReference type="AlphaFoldDB" id="A0A849L325"/>
<protein>
    <submittedName>
        <fullName evidence="3">DsbA family protein</fullName>
    </submittedName>
</protein>
<evidence type="ECO:0000259" key="2">
    <source>
        <dbReference type="PROSITE" id="PS51352"/>
    </source>
</evidence>
<dbReference type="InterPro" id="IPR001853">
    <property type="entry name" value="DSBA-like_thioredoxin_dom"/>
</dbReference>
<comment type="caution">
    <text evidence="3">The sequence shown here is derived from an EMBL/GenBank/DDBJ whole genome shotgun (WGS) entry which is preliminary data.</text>
</comment>